<dbReference type="EMBL" id="JQGC01000001">
    <property type="protein sequence ID" value="KFL32658.1"/>
    <property type="molecule type" value="Genomic_DNA"/>
</dbReference>
<keyword evidence="2" id="KW-1185">Reference proteome</keyword>
<proteinExistence type="predicted"/>
<dbReference type="Pfam" id="PF01812">
    <property type="entry name" value="5-FTHF_cyc-lig"/>
    <property type="match status" value="1"/>
</dbReference>
<dbReference type="InterPro" id="IPR002698">
    <property type="entry name" value="FTHF_cligase"/>
</dbReference>
<name>A0A087M705_9HYPH</name>
<evidence type="ECO:0000313" key="1">
    <source>
        <dbReference type="EMBL" id="KFL32658.1"/>
    </source>
</evidence>
<dbReference type="PANTHER" id="PTHR13017:SF0">
    <property type="entry name" value="METHENYLTETRAHYDROFOLATE SYNTHASE DOMAIN-CONTAINING PROTEIN"/>
    <property type="match status" value="1"/>
</dbReference>
<keyword evidence="1" id="KW-0436">Ligase</keyword>
<evidence type="ECO:0000313" key="2">
    <source>
        <dbReference type="Proteomes" id="UP000028981"/>
    </source>
</evidence>
<organism evidence="1 2">
    <name type="scientific">Devosia riboflavina</name>
    <dbReference type="NCBI Taxonomy" id="46914"/>
    <lineage>
        <taxon>Bacteria</taxon>
        <taxon>Pseudomonadati</taxon>
        <taxon>Pseudomonadota</taxon>
        <taxon>Alphaproteobacteria</taxon>
        <taxon>Hyphomicrobiales</taxon>
        <taxon>Devosiaceae</taxon>
        <taxon>Devosia</taxon>
    </lineage>
</organism>
<dbReference type="InterPro" id="IPR037171">
    <property type="entry name" value="NagB/RpiA_transferase-like"/>
</dbReference>
<dbReference type="RefSeq" id="WP_035077611.1">
    <property type="nucleotide sequence ID" value="NZ_JQGC01000001.1"/>
</dbReference>
<dbReference type="InterPro" id="IPR024185">
    <property type="entry name" value="FTHF_cligase-like_sf"/>
</dbReference>
<dbReference type="AlphaFoldDB" id="A0A087M705"/>
<dbReference type="Gene3D" id="3.40.50.10420">
    <property type="entry name" value="NagB/RpiA/CoA transferase-like"/>
    <property type="match status" value="1"/>
</dbReference>
<dbReference type="GO" id="GO:0005737">
    <property type="term" value="C:cytoplasm"/>
    <property type="evidence" value="ECO:0007669"/>
    <property type="project" value="TreeGrafter"/>
</dbReference>
<reference evidence="1 2" key="1">
    <citation type="submission" date="2014-08" db="EMBL/GenBank/DDBJ databases">
        <authorList>
            <person name="Hassan Y.I."/>
            <person name="Lepp D."/>
            <person name="Zhou T."/>
        </authorList>
    </citation>
    <scope>NUCLEOTIDE SEQUENCE [LARGE SCALE GENOMIC DNA]</scope>
    <source>
        <strain evidence="1 2">IFO13584</strain>
    </source>
</reference>
<dbReference type="GO" id="GO:0016874">
    <property type="term" value="F:ligase activity"/>
    <property type="evidence" value="ECO:0007669"/>
    <property type="project" value="UniProtKB-KW"/>
</dbReference>
<sequence>MSEQGRWAGRNPAKDIIRHTIWRELETAGVNVGPAWSMIPNFSGADVAAWHLAQTDAWKSARTVKTNPDHAQTPIRIRALYEDKVVYTPVPYLTKDFPYLRLDPAKLTVAEISFELAATPQGFMTHGERLEFEEVEPLDFCVVGSVAVSRAGGRTGKGAGFADLETAIFRELGIVTATTPMATSIHSIQLVPDDAIVIESHDSPLDFVATERELITTGSIATRPMGVDWSKVRADQFETIPFLTNLRDRMLSRRASA</sequence>
<dbReference type="SUPFAM" id="SSF100950">
    <property type="entry name" value="NagB/RpiA/CoA transferase-like"/>
    <property type="match status" value="1"/>
</dbReference>
<gene>
    <name evidence="1" type="ORF">JP75_00415</name>
</gene>
<dbReference type="STRING" id="46914.JP75_00415"/>
<accession>A0A087M705</accession>
<dbReference type="OrthoDB" id="9156280at2"/>
<comment type="caution">
    <text evidence="1">The sequence shown here is derived from an EMBL/GenBank/DDBJ whole genome shotgun (WGS) entry which is preliminary data.</text>
</comment>
<protein>
    <submittedName>
        <fullName evidence="1">5-formyltetrahydrofolate cyclo-ligase</fullName>
    </submittedName>
</protein>
<dbReference type="Proteomes" id="UP000028981">
    <property type="component" value="Unassembled WGS sequence"/>
</dbReference>
<dbReference type="PANTHER" id="PTHR13017">
    <property type="entry name" value="5-FORMYLTETRAHYDROFOLATE CYCLO-LIGASE-RELATED"/>
    <property type="match status" value="1"/>
</dbReference>